<reference evidence="2" key="1">
    <citation type="submission" date="2016-09" db="EMBL/GenBank/DDBJ databases">
        <authorList>
            <person name="Guldener U."/>
        </authorList>
    </citation>
    <scope>NUCLEOTIDE SEQUENCE [LARGE SCALE GENOMIC DNA]</scope>
    <source>
        <strain evidence="2">V64-1</strain>
    </source>
</reference>
<dbReference type="VEuPathDB" id="FungiDB:FOZG_06528"/>
<proteinExistence type="predicted"/>
<accession>A0A2H3TAD3</accession>
<organism evidence="1 2">
    <name type="scientific">Fusarium oxysporum</name>
    <name type="common">Fusarium vascular wilt</name>
    <dbReference type="NCBI Taxonomy" id="5507"/>
    <lineage>
        <taxon>Eukaryota</taxon>
        <taxon>Fungi</taxon>
        <taxon>Dikarya</taxon>
        <taxon>Ascomycota</taxon>
        <taxon>Pezizomycotina</taxon>
        <taxon>Sordariomycetes</taxon>
        <taxon>Hypocreomycetidae</taxon>
        <taxon>Hypocreales</taxon>
        <taxon>Nectriaceae</taxon>
        <taxon>Fusarium</taxon>
        <taxon>Fusarium oxysporum species complex</taxon>
    </lineage>
</organism>
<dbReference type="Proteomes" id="UP000219369">
    <property type="component" value="Unassembled WGS sequence"/>
</dbReference>
<dbReference type="OrthoDB" id="5045992at2759"/>
<gene>
    <name evidence="1" type="ORF">FRV6_08762</name>
</gene>
<dbReference type="AlphaFoldDB" id="A0A2H3TAD3"/>
<dbReference type="EMBL" id="FMJY01000005">
    <property type="protein sequence ID" value="SCO84635.1"/>
    <property type="molecule type" value="Genomic_DNA"/>
</dbReference>
<evidence type="ECO:0000313" key="1">
    <source>
        <dbReference type="EMBL" id="SCO84635.1"/>
    </source>
</evidence>
<sequence length="117" mass="13409">MDNFCESIVSIQHSCTEIVDNGQVMRVSIEYEGKVWDDASSEEYADTRLVKQQPIPRDLEIPIKIIEEGLLKAHGIAGPDDGSTAFKYEICLYEPRDKEHELLADERRLIEKTEQEV</sequence>
<name>A0A2H3TAD3_FUSOX</name>
<evidence type="ECO:0000313" key="2">
    <source>
        <dbReference type="Proteomes" id="UP000219369"/>
    </source>
</evidence>
<protein>
    <submittedName>
        <fullName evidence="1">Uncharacterized protein</fullName>
    </submittedName>
</protein>